<dbReference type="InterPro" id="IPR027619">
    <property type="entry name" value="C-S_lyase_PatB-like"/>
</dbReference>
<dbReference type="InterPro" id="IPR004839">
    <property type="entry name" value="Aminotransferase_I/II_large"/>
</dbReference>
<comment type="similarity">
    <text evidence="5">Belongs to the class-II pyridoxal-phosphate-dependent aminotransferase family. MalY/PatB cystathionine beta-lyase subfamily.</text>
</comment>
<keyword evidence="9" id="KW-1185">Reference proteome</keyword>
<sequence length="393" mass="44623">MKQPNFNQVIDRHNTSSVKWDFLNQYLQLDQSELLPMWVSDFDFRCPDEVLQALHSRVDHGVFGYSERDEGYYQAVINWFAERHQLTLHREWFTSIEGVVPGLALLIQLLSKPGDGVVVQGPYYGSFAKIISMNDRQVLENPLLASIDGYQMDYRHLEQLFQQEKPRLFLLCNPHNPTGRCWQAEELIPLLALCKQYHVMVLSDEIWADLTLPGETFTSVLHLGPEWHEHVIAATSASKTFGLSSLRISNFLIPNPDIRKAFINRLNAHGLDVFNALSMTAATAAYNYGGPWMDALQAYLAENRRWFEQALAYVAPWCHMVKAEGTYLAWLDCRDLGLDDARLKQVLLDKAKIAASMGESFGPMGSGFIRINLGCPRRYLESAIAGLSQLSPL</sequence>
<proteinExistence type="inferred from homology"/>
<dbReference type="Gene3D" id="3.40.640.10">
    <property type="entry name" value="Type I PLP-dependent aspartate aminotransferase-like (Major domain)"/>
    <property type="match status" value="1"/>
</dbReference>
<evidence type="ECO:0000313" key="7">
    <source>
        <dbReference type="EMBL" id="CNH29847.1"/>
    </source>
</evidence>
<dbReference type="NCBIfam" id="TIGR04350">
    <property type="entry name" value="C_S_lyase_PatB"/>
    <property type="match status" value="1"/>
</dbReference>
<reference evidence="10" key="1">
    <citation type="submission" date="2015-03" db="EMBL/GenBank/DDBJ databases">
        <authorList>
            <consortium name="Pathogen Informatics"/>
        </authorList>
    </citation>
    <scope>NUCLEOTIDE SEQUENCE [LARGE SCALE GENOMIC DNA]</scope>
    <source>
        <strain evidence="10">A125KOH2</strain>
    </source>
</reference>
<dbReference type="Pfam" id="PF00155">
    <property type="entry name" value="Aminotran_1_2"/>
    <property type="match status" value="1"/>
</dbReference>
<dbReference type="Gene3D" id="3.90.1150.10">
    <property type="entry name" value="Aspartate Aminotransferase, domain 1"/>
    <property type="match status" value="1"/>
</dbReference>
<evidence type="ECO:0000256" key="3">
    <source>
        <dbReference type="ARBA" id="ARBA00022898"/>
    </source>
</evidence>
<keyword evidence="7" id="KW-0808">Transferase</keyword>
<feature type="domain" description="Aminotransferase class I/classII large" evidence="6">
    <location>
        <begin position="39"/>
        <end position="385"/>
    </location>
</feature>
<dbReference type="SUPFAM" id="SSF53383">
    <property type="entry name" value="PLP-dependent transferases"/>
    <property type="match status" value="1"/>
</dbReference>
<keyword evidence="3" id="KW-0663">Pyridoxal phosphate</keyword>
<dbReference type="GO" id="GO:0030170">
    <property type="term" value="F:pyridoxal phosphate binding"/>
    <property type="evidence" value="ECO:0007669"/>
    <property type="project" value="InterPro"/>
</dbReference>
<evidence type="ECO:0000256" key="5">
    <source>
        <dbReference type="ARBA" id="ARBA00037974"/>
    </source>
</evidence>
<dbReference type="PANTHER" id="PTHR43525">
    <property type="entry name" value="PROTEIN MALY"/>
    <property type="match status" value="1"/>
</dbReference>
<dbReference type="PANTHER" id="PTHR43525:SF1">
    <property type="entry name" value="PROTEIN MALY"/>
    <property type="match status" value="1"/>
</dbReference>
<keyword evidence="4 7" id="KW-0456">Lyase</keyword>
<comment type="cofactor">
    <cofactor evidence="1">
        <name>pyridoxal 5'-phosphate</name>
        <dbReference type="ChEBI" id="CHEBI:597326"/>
    </cofactor>
</comment>
<reference evidence="7" key="3">
    <citation type="submission" date="2015-03" db="EMBL/GenBank/DDBJ databases">
        <authorList>
            <person name="Murphy D."/>
        </authorList>
    </citation>
    <scope>NUCLEOTIDE SEQUENCE [LARGE SCALE GENOMIC DNA]</scope>
    <source>
        <strain evidence="7">A125KOH2</strain>
    </source>
</reference>
<evidence type="ECO:0000313" key="10">
    <source>
        <dbReference type="Proteomes" id="UP000045840"/>
    </source>
</evidence>
<evidence type="ECO:0000256" key="4">
    <source>
        <dbReference type="ARBA" id="ARBA00023239"/>
    </source>
</evidence>
<dbReference type="InterPro" id="IPR015424">
    <property type="entry name" value="PyrdxlP-dep_Trfase"/>
</dbReference>
<dbReference type="Proteomes" id="UP000045840">
    <property type="component" value="Unassembled WGS sequence"/>
</dbReference>
<accession>A0A0T9NU47</accession>
<dbReference type="GO" id="GO:0008483">
    <property type="term" value="F:transaminase activity"/>
    <property type="evidence" value="ECO:0007669"/>
    <property type="project" value="UniProtKB-KW"/>
</dbReference>
<dbReference type="OrthoDB" id="3224382at2"/>
<organism evidence="7 10">
    <name type="scientific">Yersinia pekkanenii</name>
    <dbReference type="NCBI Taxonomy" id="1288385"/>
    <lineage>
        <taxon>Bacteria</taxon>
        <taxon>Pseudomonadati</taxon>
        <taxon>Pseudomonadota</taxon>
        <taxon>Gammaproteobacteria</taxon>
        <taxon>Enterobacterales</taxon>
        <taxon>Yersiniaceae</taxon>
        <taxon>Yersinia</taxon>
    </lineage>
</organism>
<dbReference type="EMBL" id="CQAZ01000006">
    <property type="protein sequence ID" value="CNH29847.1"/>
    <property type="molecule type" value="Genomic_DNA"/>
</dbReference>
<evidence type="ECO:0000259" key="6">
    <source>
        <dbReference type="Pfam" id="PF00155"/>
    </source>
</evidence>
<evidence type="ECO:0000313" key="8">
    <source>
        <dbReference type="EMBL" id="CRY63187.1"/>
    </source>
</evidence>
<reference evidence="8 9" key="2">
    <citation type="submission" date="2015-03" db="EMBL/GenBank/DDBJ databases">
        <authorList>
            <consortium name="Pathogen Informatics"/>
            <person name="Murphy D."/>
        </authorList>
    </citation>
    <scope>NUCLEOTIDE SEQUENCE [LARGE SCALE GENOMIC DNA]</scope>
    <source>
        <strain evidence="8">Type strain: CIP110230</strain>
        <strain evidence="9">type strain: CIP110230</strain>
    </source>
</reference>
<dbReference type="InterPro" id="IPR015421">
    <property type="entry name" value="PyrdxlP-dep_Trfase_major"/>
</dbReference>
<dbReference type="AlphaFoldDB" id="A0A0T9NU47"/>
<protein>
    <recommendedName>
        <fullName evidence="2">cysteine-S-conjugate beta-lyase</fullName>
        <ecNumber evidence="2">4.4.1.13</ecNumber>
    </recommendedName>
</protein>
<evidence type="ECO:0000256" key="1">
    <source>
        <dbReference type="ARBA" id="ARBA00001933"/>
    </source>
</evidence>
<dbReference type="GO" id="GO:0047804">
    <property type="term" value="F:cysteine-S-conjugate beta-lyase activity"/>
    <property type="evidence" value="ECO:0007669"/>
    <property type="project" value="UniProtKB-EC"/>
</dbReference>
<evidence type="ECO:0000256" key="2">
    <source>
        <dbReference type="ARBA" id="ARBA00012224"/>
    </source>
</evidence>
<dbReference type="RefSeq" id="WP_049610387.1">
    <property type="nucleotide sequence ID" value="NZ_CAWMMU010000001.1"/>
</dbReference>
<dbReference type="STRING" id="1288385.ERS137968_00113"/>
<dbReference type="InterPro" id="IPR051798">
    <property type="entry name" value="Class-II_PLP-Dep_Aminotrans"/>
</dbReference>
<dbReference type="CDD" id="cd00609">
    <property type="entry name" value="AAT_like"/>
    <property type="match status" value="1"/>
</dbReference>
<dbReference type="InterPro" id="IPR015422">
    <property type="entry name" value="PyrdxlP-dep_Trfase_small"/>
</dbReference>
<dbReference type="Proteomes" id="UP000044625">
    <property type="component" value="Unassembled WGS sequence"/>
</dbReference>
<name>A0A0T9NU47_9GAMM</name>
<evidence type="ECO:0000313" key="9">
    <source>
        <dbReference type="Proteomes" id="UP000044625"/>
    </source>
</evidence>
<gene>
    <name evidence="7" type="primary">patB</name>
    <name evidence="7" type="ORF">ERS008529_00873</name>
    <name evidence="8" type="ORF">ERS137968_00113</name>
</gene>
<dbReference type="EMBL" id="CWJL01000001">
    <property type="protein sequence ID" value="CRY63187.1"/>
    <property type="molecule type" value="Genomic_DNA"/>
</dbReference>
<dbReference type="EC" id="4.4.1.13" evidence="2"/>
<keyword evidence="7" id="KW-0032">Aminotransferase</keyword>